<evidence type="ECO:0000256" key="1">
    <source>
        <dbReference type="ARBA" id="ARBA00022553"/>
    </source>
</evidence>
<organism evidence="4 5">
    <name type="scientific">Gryllotalpicola protaetiae</name>
    <dbReference type="NCBI Taxonomy" id="2419771"/>
    <lineage>
        <taxon>Bacteria</taxon>
        <taxon>Bacillati</taxon>
        <taxon>Actinomycetota</taxon>
        <taxon>Actinomycetes</taxon>
        <taxon>Micrococcales</taxon>
        <taxon>Microbacteriaceae</taxon>
        <taxon>Gryllotalpicola</taxon>
    </lineage>
</organism>
<dbReference type="InterPro" id="IPR011006">
    <property type="entry name" value="CheY-like_superfamily"/>
</dbReference>
<evidence type="ECO:0000259" key="3">
    <source>
        <dbReference type="PROSITE" id="PS50110"/>
    </source>
</evidence>
<dbReference type="Proteomes" id="UP000275069">
    <property type="component" value="Chromosome"/>
</dbReference>
<keyword evidence="1 2" id="KW-0597">Phosphoprotein</keyword>
<dbReference type="PANTHER" id="PTHR44591">
    <property type="entry name" value="STRESS RESPONSE REGULATOR PROTEIN 1"/>
    <property type="match status" value="1"/>
</dbReference>
<evidence type="ECO:0000313" key="5">
    <source>
        <dbReference type="Proteomes" id="UP000275069"/>
    </source>
</evidence>
<feature type="domain" description="Response regulatory" evidence="3">
    <location>
        <begin position="100"/>
        <end position="215"/>
    </location>
</feature>
<feature type="modified residue" description="4-aspartylphosphate" evidence="2">
    <location>
        <position position="150"/>
    </location>
</feature>
<evidence type="ECO:0000256" key="2">
    <source>
        <dbReference type="PROSITE-ProRule" id="PRU00169"/>
    </source>
</evidence>
<dbReference type="KEGG" id="gry:D7I44_07805"/>
<dbReference type="Pfam" id="PF00072">
    <property type="entry name" value="Response_reg"/>
    <property type="match status" value="1"/>
</dbReference>
<dbReference type="EMBL" id="CP032624">
    <property type="protein sequence ID" value="AYG03451.1"/>
    <property type="molecule type" value="Genomic_DNA"/>
</dbReference>
<gene>
    <name evidence="4" type="ORF">D7I44_07805</name>
</gene>
<protein>
    <submittedName>
        <fullName evidence="4">Response regulator</fullName>
    </submittedName>
</protein>
<dbReference type="InterPro" id="IPR001789">
    <property type="entry name" value="Sig_transdc_resp-reg_receiver"/>
</dbReference>
<dbReference type="SUPFAM" id="SSF52172">
    <property type="entry name" value="CheY-like"/>
    <property type="match status" value="1"/>
</dbReference>
<dbReference type="SMART" id="SM00448">
    <property type="entry name" value="REC"/>
    <property type="match status" value="1"/>
</dbReference>
<dbReference type="InterPro" id="IPR050595">
    <property type="entry name" value="Bact_response_regulator"/>
</dbReference>
<dbReference type="CDD" id="cd00156">
    <property type="entry name" value="REC"/>
    <property type="match status" value="1"/>
</dbReference>
<evidence type="ECO:0000313" key="4">
    <source>
        <dbReference type="EMBL" id="AYG03451.1"/>
    </source>
</evidence>
<accession>A0A387BYN3</accession>
<dbReference type="Gene3D" id="3.40.50.2300">
    <property type="match status" value="1"/>
</dbReference>
<dbReference type="AlphaFoldDB" id="A0A387BYN3"/>
<dbReference type="PROSITE" id="PS50110">
    <property type="entry name" value="RESPONSE_REGULATORY"/>
    <property type="match status" value="1"/>
</dbReference>
<reference evidence="4 5" key="1">
    <citation type="submission" date="2018-09" db="EMBL/GenBank/DDBJ databases">
        <title>Genome sequencing of strain 2DFW10M-5.</title>
        <authorList>
            <person name="Heo J."/>
            <person name="Kim S.-J."/>
            <person name="Kwon S.-W."/>
        </authorList>
    </citation>
    <scope>NUCLEOTIDE SEQUENCE [LARGE SCALE GENOMIC DNA]</scope>
    <source>
        <strain evidence="4 5">2DFW10M-5</strain>
    </source>
</reference>
<dbReference type="GO" id="GO:0000160">
    <property type="term" value="P:phosphorelay signal transduction system"/>
    <property type="evidence" value="ECO:0007669"/>
    <property type="project" value="InterPro"/>
</dbReference>
<dbReference type="OrthoDB" id="3197131at2"/>
<dbReference type="PANTHER" id="PTHR44591:SF3">
    <property type="entry name" value="RESPONSE REGULATORY DOMAIN-CONTAINING PROTEIN"/>
    <property type="match status" value="1"/>
</dbReference>
<keyword evidence="5" id="KW-1185">Reference proteome</keyword>
<name>A0A387BYN3_9MICO</name>
<proteinExistence type="predicted"/>
<sequence length="215" mass="23746">MVHKLMAVAAEDLIQRRVSDGSERRRIRVLNVPLRINEPDGLRNLREDHGDQLFEMVRTVVNDIRHASTLTLSRYGRIAYIDGRSPALCAIHDDDHVSIRVAVVDDDDGFRRVASLLLTSRGMHVVVSSSSATDALELIRSLRPEAALIDVEMPGMGGVELAECLHRLPRPPRVVLTSAADQALSEQRLASAGAQAFIRKEELQRADLATLFGLS</sequence>